<reference evidence="4 5" key="1">
    <citation type="submission" date="2024-01" db="EMBL/GenBank/DDBJ databases">
        <title>Hyphobacterium bacterium isolated from marine sediment.</title>
        <authorList>
            <person name="Zhao S."/>
        </authorList>
    </citation>
    <scope>NUCLEOTIDE SEQUENCE [LARGE SCALE GENOMIC DNA]</scope>
    <source>
        <strain evidence="4 5">Y60-23</strain>
    </source>
</reference>
<sequence length="467" mass="50157">MKTLFFTMAASAALLASPAVLAQSPQPAIGEPEPFELPDTQSFRLDNGIDVTFIPFGLAPKANIQVHVRAGNLDDGDMTWLADLTGAMIEEGSAGRPSDEIALEAASMGGDLNVGVGLHTTTFSTNVLAEFGPQAVGLLADMIRRPDFPESELERVRRNLIRNVSVSRSQPGPVANEAYAELLYGTDHPYGHTLPTTEELESYTLDDIRRFYDANYSAQRTRIYVAGRFDQAAMESAIRDAFGDWPEGAADEAVAVAPNPGPVMQLIDRPGAPQSTLRVGFDAVGPDHADYPALVVMNAILGGSFTSRLTSNLREEHGYTYSPGSGITTRPGAGGYWTFNADVTTSVTGAALAETFGEIARLQIEPIGAEEGDGMRTWLSGLFILQNASTGGLIGQVAYRDLYGLPDDYLDTYVTNILSVTNEDITRVANTYLDTDEVILVIVGDLEQIEDQVTALPQLEDVPMAGE</sequence>
<feature type="chain" id="PRO_5047456441" evidence="1">
    <location>
        <begin position="23"/>
        <end position="467"/>
    </location>
</feature>
<evidence type="ECO:0000313" key="4">
    <source>
        <dbReference type="EMBL" id="MEE2565994.1"/>
    </source>
</evidence>
<organism evidence="4 5">
    <name type="scientific">Hyphobacterium marinum</name>
    <dbReference type="NCBI Taxonomy" id="3116574"/>
    <lineage>
        <taxon>Bacteria</taxon>
        <taxon>Pseudomonadati</taxon>
        <taxon>Pseudomonadota</taxon>
        <taxon>Alphaproteobacteria</taxon>
        <taxon>Maricaulales</taxon>
        <taxon>Maricaulaceae</taxon>
        <taxon>Hyphobacterium</taxon>
    </lineage>
</organism>
<accession>A0ABU7LWQ7</accession>
<dbReference type="Pfam" id="PF05193">
    <property type="entry name" value="Peptidase_M16_C"/>
    <property type="match status" value="1"/>
</dbReference>
<gene>
    <name evidence="4" type="ORF">V0U35_04815</name>
</gene>
<evidence type="ECO:0000259" key="3">
    <source>
        <dbReference type="Pfam" id="PF05193"/>
    </source>
</evidence>
<keyword evidence="1" id="KW-0732">Signal</keyword>
<feature type="domain" description="Peptidase M16 N-terminal" evidence="2">
    <location>
        <begin position="60"/>
        <end position="179"/>
    </location>
</feature>
<keyword evidence="5" id="KW-1185">Reference proteome</keyword>
<evidence type="ECO:0000256" key="1">
    <source>
        <dbReference type="SAM" id="SignalP"/>
    </source>
</evidence>
<dbReference type="SUPFAM" id="SSF63411">
    <property type="entry name" value="LuxS/MPP-like metallohydrolase"/>
    <property type="match status" value="2"/>
</dbReference>
<dbReference type="PANTHER" id="PTHR11851:SF224">
    <property type="entry name" value="PROCESSING PROTEASE"/>
    <property type="match status" value="1"/>
</dbReference>
<dbReference type="InterPro" id="IPR007863">
    <property type="entry name" value="Peptidase_M16_C"/>
</dbReference>
<evidence type="ECO:0000313" key="5">
    <source>
        <dbReference type="Proteomes" id="UP001310692"/>
    </source>
</evidence>
<feature type="signal peptide" evidence="1">
    <location>
        <begin position="1"/>
        <end position="22"/>
    </location>
</feature>
<comment type="caution">
    <text evidence="4">The sequence shown here is derived from an EMBL/GenBank/DDBJ whole genome shotgun (WGS) entry which is preliminary data.</text>
</comment>
<dbReference type="InterPro" id="IPR011249">
    <property type="entry name" value="Metalloenz_LuxS/M16"/>
</dbReference>
<dbReference type="RefSeq" id="WP_330195523.1">
    <property type="nucleotide sequence ID" value="NZ_JAZDRO010000001.1"/>
</dbReference>
<dbReference type="InterPro" id="IPR011765">
    <property type="entry name" value="Pept_M16_N"/>
</dbReference>
<proteinExistence type="predicted"/>
<dbReference type="Gene3D" id="3.30.830.10">
    <property type="entry name" value="Metalloenzyme, LuxS/M16 peptidase-like"/>
    <property type="match status" value="2"/>
</dbReference>
<dbReference type="EMBL" id="JAZDRO010000001">
    <property type="protein sequence ID" value="MEE2565994.1"/>
    <property type="molecule type" value="Genomic_DNA"/>
</dbReference>
<name>A0ABU7LWQ7_9PROT</name>
<protein>
    <submittedName>
        <fullName evidence="4">Pitrilysin family protein</fullName>
    </submittedName>
</protein>
<dbReference type="PANTHER" id="PTHR11851">
    <property type="entry name" value="METALLOPROTEASE"/>
    <property type="match status" value="1"/>
</dbReference>
<evidence type="ECO:0000259" key="2">
    <source>
        <dbReference type="Pfam" id="PF00675"/>
    </source>
</evidence>
<dbReference type="InterPro" id="IPR050361">
    <property type="entry name" value="MPP/UQCRC_Complex"/>
</dbReference>
<dbReference type="Pfam" id="PF00675">
    <property type="entry name" value="Peptidase_M16"/>
    <property type="match status" value="1"/>
</dbReference>
<dbReference type="Proteomes" id="UP001310692">
    <property type="component" value="Unassembled WGS sequence"/>
</dbReference>
<feature type="domain" description="Peptidase M16 C-terminal" evidence="3">
    <location>
        <begin position="203"/>
        <end position="371"/>
    </location>
</feature>